<dbReference type="Pfam" id="PF00702">
    <property type="entry name" value="Hydrolase"/>
    <property type="match status" value="1"/>
</dbReference>
<dbReference type="SUPFAM" id="SSF56784">
    <property type="entry name" value="HAD-like"/>
    <property type="match status" value="1"/>
</dbReference>
<dbReference type="InterPro" id="IPR023214">
    <property type="entry name" value="HAD_sf"/>
</dbReference>
<reference evidence="2" key="1">
    <citation type="journal article" date="2019" name="Int. J. Syst. Evol. Microbiol.">
        <title>The Global Catalogue of Microorganisms (GCM) 10K type strain sequencing project: providing services to taxonomists for standard genome sequencing and annotation.</title>
        <authorList>
            <consortium name="The Broad Institute Genomics Platform"/>
            <consortium name="The Broad Institute Genome Sequencing Center for Infectious Disease"/>
            <person name="Wu L."/>
            <person name="Ma J."/>
        </authorList>
    </citation>
    <scope>NUCLEOTIDE SEQUENCE [LARGE SCALE GENOMIC DNA]</scope>
    <source>
        <strain evidence="2">CCUG 52537</strain>
    </source>
</reference>
<name>A0ABW3C7L3_SPHXN</name>
<dbReference type="EMBL" id="JBHTIK010000012">
    <property type="protein sequence ID" value="MFD0849870.1"/>
    <property type="molecule type" value="Genomic_DNA"/>
</dbReference>
<dbReference type="NCBIfam" id="TIGR01549">
    <property type="entry name" value="HAD-SF-IA-v1"/>
    <property type="match status" value="1"/>
</dbReference>
<dbReference type="Proteomes" id="UP001597124">
    <property type="component" value="Unassembled WGS sequence"/>
</dbReference>
<protein>
    <submittedName>
        <fullName evidence="1">HAD-IIA family hydrolase</fullName>
    </submittedName>
</protein>
<dbReference type="Gene3D" id="3.40.50.1000">
    <property type="entry name" value="HAD superfamily/HAD-like"/>
    <property type="match status" value="2"/>
</dbReference>
<dbReference type="PANTHER" id="PTHR19288">
    <property type="entry name" value="4-NITROPHENYLPHOSPHATASE-RELATED"/>
    <property type="match status" value="1"/>
</dbReference>
<evidence type="ECO:0000313" key="1">
    <source>
        <dbReference type="EMBL" id="MFD0849870.1"/>
    </source>
</evidence>
<comment type="caution">
    <text evidence="1">The sequence shown here is derived from an EMBL/GenBank/DDBJ whole genome shotgun (WGS) entry which is preliminary data.</text>
</comment>
<keyword evidence="2" id="KW-1185">Reference proteome</keyword>
<organism evidence="1 2">
    <name type="scientific">Sphingosinicella xenopeptidilytica</name>
    <dbReference type="NCBI Taxonomy" id="364098"/>
    <lineage>
        <taxon>Bacteria</taxon>
        <taxon>Pseudomonadati</taxon>
        <taxon>Pseudomonadota</taxon>
        <taxon>Alphaproteobacteria</taxon>
        <taxon>Sphingomonadales</taxon>
        <taxon>Sphingosinicellaceae</taxon>
        <taxon>Sphingosinicella</taxon>
    </lineage>
</organism>
<dbReference type="PANTHER" id="PTHR19288:SF46">
    <property type="entry name" value="HALOACID DEHALOGENASE-LIKE HYDROLASE DOMAIN-CONTAINING PROTEIN 2"/>
    <property type="match status" value="1"/>
</dbReference>
<proteinExistence type="predicted"/>
<evidence type="ECO:0000313" key="2">
    <source>
        <dbReference type="Proteomes" id="UP001597124"/>
    </source>
</evidence>
<accession>A0ABW3C7L3</accession>
<sequence>MSVASLGVRRAPVRCDASLGFGEAPLRPRALLVDWDGCLAIGNRLQPGAASLLSCWQGRVVIVSNNSTHLPHQIARILDDAGLAIPADRILLAGYETIRIAAESSWRRAMILGDPRLRAAARALGISVAREAPEVVVLLRDTRFTFRQLERAANAILRGAALLVSNADLNHPGPGGEVVPETGALLAALLAATGKRPLDYQLVGKPSPRLFMRACDLLDIPPEDALMIGDNPDTDVAGAAAVGMPCVTIGGAAGRTLESVAASLRTA</sequence>
<dbReference type="GO" id="GO:0016787">
    <property type="term" value="F:hydrolase activity"/>
    <property type="evidence" value="ECO:0007669"/>
    <property type="project" value="UniProtKB-KW"/>
</dbReference>
<dbReference type="InterPro" id="IPR006439">
    <property type="entry name" value="HAD-SF_hydro_IA"/>
</dbReference>
<keyword evidence="1" id="KW-0378">Hydrolase</keyword>
<dbReference type="InterPro" id="IPR036412">
    <property type="entry name" value="HAD-like_sf"/>
</dbReference>
<dbReference type="RefSeq" id="WP_381493111.1">
    <property type="nucleotide sequence ID" value="NZ_JBHTIK010000012.1"/>
</dbReference>
<gene>
    <name evidence="1" type="ORF">ACFQ00_16155</name>
</gene>